<reference evidence="1" key="1">
    <citation type="submission" date="2023-03" db="EMBL/GenBank/DDBJ databases">
        <authorList>
            <person name="Steffen K."/>
            <person name="Cardenas P."/>
        </authorList>
    </citation>
    <scope>NUCLEOTIDE SEQUENCE</scope>
</reference>
<accession>A0AA35SP79</accession>
<feature type="non-terminal residue" evidence="1">
    <location>
        <position position="48"/>
    </location>
</feature>
<organism evidence="1 2">
    <name type="scientific">Geodia barretti</name>
    <name type="common">Barrett's horny sponge</name>
    <dbReference type="NCBI Taxonomy" id="519541"/>
    <lineage>
        <taxon>Eukaryota</taxon>
        <taxon>Metazoa</taxon>
        <taxon>Porifera</taxon>
        <taxon>Demospongiae</taxon>
        <taxon>Heteroscleromorpha</taxon>
        <taxon>Tetractinellida</taxon>
        <taxon>Astrophorina</taxon>
        <taxon>Geodiidae</taxon>
        <taxon>Geodia</taxon>
    </lineage>
</organism>
<comment type="caution">
    <text evidence="1">The sequence shown here is derived from an EMBL/GenBank/DDBJ whole genome shotgun (WGS) entry which is preliminary data.</text>
</comment>
<evidence type="ECO:0000313" key="2">
    <source>
        <dbReference type="Proteomes" id="UP001174909"/>
    </source>
</evidence>
<protein>
    <submittedName>
        <fullName evidence="1">Uncharacterized protein</fullName>
    </submittedName>
</protein>
<keyword evidence="2" id="KW-1185">Reference proteome</keyword>
<dbReference type="AlphaFoldDB" id="A0AA35SP79"/>
<name>A0AA35SP79_GEOBA</name>
<evidence type="ECO:0000313" key="1">
    <source>
        <dbReference type="EMBL" id="CAI8033720.1"/>
    </source>
</evidence>
<gene>
    <name evidence="1" type="ORF">GBAR_LOCUS19019</name>
</gene>
<sequence>MHCLVCDGLALIRSITDQGTPSTSSSPSSSSFRLQNCLTEVTAGSSVC</sequence>
<dbReference type="Proteomes" id="UP001174909">
    <property type="component" value="Unassembled WGS sequence"/>
</dbReference>
<dbReference type="EMBL" id="CASHTH010002687">
    <property type="protein sequence ID" value="CAI8033720.1"/>
    <property type="molecule type" value="Genomic_DNA"/>
</dbReference>
<proteinExistence type="predicted"/>